<dbReference type="Pfam" id="PF02875">
    <property type="entry name" value="Mur_ligase_C"/>
    <property type="match status" value="1"/>
</dbReference>
<dbReference type="NCBIfam" id="TIGR01143">
    <property type="entry name" value="murF"/>
    <property type="match status" value="1"/>
</dbReference>
<keyword evidence="6" id="KW-0133">Cell shape</keyword>
<evidence type="ECO:0000256" key="4">
    <source>
        <dbReference type="ARBA" id="ARBA00022741"/>
    </source>
</evidence>
<dbReference type="GO" id="GO:0008360">
    <property type="term" value="P:regulation of cell shape"/>
    <property type="evidence" value="ECO:0007669"/>
    <property type="project" value="UniProtKB-KW"/>
</dbReference>
<evidence type="ECO:0000256" key="3">
    <source>
        <dbReference type="ARBA" id="ARBA00022618"/>
    </source>
</evidence>
<dbReference type="SUPFAM" id="SSF53623">
    <property type="entry name" value="MurD-like peptide ligases, catalytic domain"/>
    <property type="match status" value="1"/>
</dbReference>
<keyword evidence="7" id="KW-0573">Peptidoglycan synthesis</keyword>
<evidence type="ECO:0000256" key="6">
    <source>
        <dbReference type="ARBA" id="ARBA00022960"/>
    </source>
</evidence>
<dbReference type="HAMAP" id="MF_02019">
    <property type="entry name" value="MurF"/>
    <property type="match status" value="1"/>
</dbReference>
<dbReference type="SUPFAM" id="SSF53244">
    <property type="entry name" value="MurD-like peptide ligases, peptide-binding domain"/>
    <property type="match status" value="1"/>
</dbReference>
<feature type="domain" description="Mur ligase N-terminal catalytic" evidence="11">
    <location>
        <begin position="29"/>
        <end position="94"/>
    </location>
</feature>
<evidence type="ECO:0000256" key="7">
    <source>
        <dbReference type="ARBA" id="ARBA00022984"/>
    </source>
</evidence>
<dbReference type="Gene3D" id="3.40.1190.10">
    <property type="entry name" value="Mur-like, catalytic domain"/>
    <property type="match status" value="1"/>
</dbReference>
<dbReference type="EMBL" id="CAEZTF010000012">
    <property type="protein sequence ID" value="CAB4554631.1"/>
    <property type="molecule type" value="Genomic_DNA"/>
</dbReference>
<evidence type="ECO:0000256" key="5">
    <source>
        <dbReference type="ARBA" id="ARBA00022840"/>
    </source>
</evidence>
<evidence type="ECO:0000259" key="12">
    <source>
        <dbReference type="Pfam" id="PF02875"/>
    </source>
</evidence>
<proteinExistence type="inferred from homology"/>
<dbReference type="InterPro" id="IPR004101">
    <property type="entry name" value="Mur_ligase_C"/>
</dbReference>
<dbReference type="PANTHER" id="PTHR43024:SF1">
    <property type="entry name" value="UDP-N-ACETYLMURAMOYL-TRIPEPTIDE--D-ALANYL-D-ALANINE LIGASE"/>
    <property type="match status" value="1"/>
</dbReference>
<evidence type="ECO:0000259" key="11">
    <source>
        <dbReference type="Pfam" id="PF01225"/>
    </source>
</evidence>
<protein>
    <recommendedName>
        <fullName evidence="10">UDP-MurNAc-pentapeptide synthetase</fullName>
    </recommendedName>
</protein>
<dbReference type="GO" id="GO:0005524">
    <property type="term" value="F:ATP binding"/>
    <property type="evidence" value="ECO:0007669"/>
    <property type="project" value="UniProtKB-KW"/>
</dbReference>
<feature type="domain" description="Mur ligase central" evidence="13">
    <location>
        <begin position="112"/>
        <end position="299"/>
    </location>
</feature>
<organism evidence="14">
    <name type="scientific">freshwater metagenome</name>
    <dbReference type="NCBI Taxonomy" id="449393"/>
    <lineage>
        <taxon>unclassified sequences</taxon>
        <taxon>metagenomes</taxon>
        <taxon>ecological metagenomes</taxon>
    </lineage>
</organism>
<dbReference type="PANTHER" id="PTHR43024">
    <property type="entry name" value="UDP-N-ACETYLMURAMOYL-TRIPEPTIDE--D-ALANYL-D-ALANINE LIGASE"/>
    <property type="match status" value="1"/>
</dbReference>
<dbReference type="InterPro" id="IPR005863">
    <property type="entry name" value="UDP-N-AcMur_synth"/>
</dbReference>
<dbReference type="InterPro" id="IPR013221">
    <property type="entry name" value="Mur_ligase_cen"/>
</dbReference>
<sequence>MISLSVNEIAEAVDGKVEGDGLIQITGSVETDSRLIKPGSVFVAKPGEVTDGHLFMDSAVAKGAVAAIVERIVEGASIPQIQVQDSVLALGKLAGYVLAKIRETSTLKVVGITGSNGKTTTKNMLREILSTSGETIAPIESYNNEVGAPYSMLQTTLSTNYLIVELGADGLGSIDYLAQICKPDIGVVLKVGLAHVGEFGGIETTARIKSELPRALSKDALCLLNSDDGYVTEMAEVTQAKTIWFGTSSDAEYRATNQSVSISGTTFDLTWPDGTSTNFKLQILGEHHVMNALAAAAVADQLGIQREKIAEALGKMLLAERWRMQLLERNDGVTIINDAYNASPDSTKAALQTLAQLGKSGRRTIAILGEMAELGDLASEQHDAIGRIVVRLNIDQLIVVGQAAKLIHMGAEQEGSWAGESKFFESIDEALAYVRGMLVAGDLVLVKSSKSANLRFLGDNLMEVSS</sequence>
<dbReference type="InterPro" id="IPR000713">
    <property type="entry name" value="Mur_ligase_N"/>
</dbReference>
<name>A0A6J6CT15_9ZZZZ</name>
<evidence type="ECO:0000259" key="13">
    <source>
        <dbReference type="Pfam" id="PF08245"/>
    </source>
</evidence>
<dbReference type="Gene3D" id="3.40.1390.10">
    <property type="entry name" value="MurE/MurF, N-terminal domain"/>
    <property type="match status" value="1"/>
</dbReference>
<keyword evidence="4" id="KW-0547">Nucleotide-binding</keyword>
<dbReference type="GO" id="GO:0009252">
    <property type="term" value="P:peptidoglycan biosynthetic process"/>
    <property type="evidence" value="ECO:0007669"/>
    <property type="project" value="UniProtKB-KW"/>
</dbReference>
<dbReference type="AlphaFoldDB" id="A0A6J6CT15"/>
<keyword evidence="1" id="KW-0963">Cytoplasm</keyword>
<accession>A0A6J6CT15</accession>
<evidence type="ECO:0000256" key="9">
    <source>
        <dbReference type="ARBA" id="ARBA00023316"/>
    </source>
</evidence>
<evidence type="ECO:0000313" key="14">
    <source>
        <dbReference type="EMBL" id="CAB4554631.1"/>
    </source>
</evidence>
<dbReference type="GO" id="GO:0051301">
    <property type="term" value="P:cell division"/>
    <property type="evidence" value="ECO:0007669"/>
    <property type="project" value="UniProtKB-KW"/>
</dbReference>
<dbReference type="GO" id="GO:0071555">
    <property type="term" value="P:cell wall organization"/>
    <property type="evidence" value="ECO:0007669"/>
    <property type="project" value="UniProtKB-KW"/>
</dbReference>
<dbReference type="SUPFAM" id="SSF63418">
    <property type="entry name" value="MurE/MurF N-terminal domain"/>
    <property type="match status" value="1"/>
</dbReference>
<gene>
    <name evidence="14" type="ORF">UFOPK1618_00132</name>
</gene>
<dbReference type="InterPro" id="IPR036615">
    <property type="entry name" value="Mur_ligase_C_dom_sf"/>
</dbReference>
<evidence type="ECO:0000256" key="1">
    <source>
        <dbReference type="ARBA" id="ARBA00022490"/>
    </source>
</evidence>
<dbReference type="GO" id="GO:0047480">
    <property type="term" value="F:UDP-N-acetylmuramoyl-tripeptide-D-alanyl-D-alanine ligase activity"/>
    <property type="evidence" value="ECO:0007669"/>
    <property type="project" value="InterPro"/>
</dbReference>
<dbReference type="InterPro" id="IPR035911">
    <property type="entry name" value="MurE/MurF_N"/>
</dbReference>
<keyword evidence="8" id="KW-0131">Cell cycle</keyword>
<feature type="domain" description="Mur ligase C-terminal" evidence="12">
    <location>
        <begin position="323"/>
        <end position="449"/>
    </location>
</feature>
<keyword evidence="9" id="KW-0961">Cell wall biogenesis/degradation</keyword>
<reference evidence="14" key="1">
    <citation type="submission" date="2020-05" db="EMBL/GenBank/DDBJ databases">
        <authorList>
            <person name="Chiriac C."/>
            <person name="Salcher M."/>
            <person name="Ghai R."/>
            <person name="Kavagutti S V."/>
        </authorList>
    </citation>
    <scope>NUCLEOTIDE SEQUENCE</scope>
</reference>
<dbReference type="Gene3D" id="3.90.190.20">
    <property type="entry name" value="Mur ligase, C-terminal domain"/>
    <property type="match status" value="1"/>
</dbReference>
<dbReference type="InterPro" id="IPR051046">
    <property type="entry name" value="MurCDEF_CellWall_CoF430Synth"/>
</dbReference>
<evidence type="ECO:0000256" key="10">
    <source>
        <dbReference type="ARBA" id="ARBA00031461"/>
    </source>
</evidence>
<keyword evidence="2" id="KW-0436">Ligase</keyword>
<keyword evidence="3" id="KW-0132">Cell division</keyword>
<dbReference type="Pfam" id="PF08245">
    <property type="entry name" value="Mur_ligase_M"/>
    <property type="match status" value="1"/>
</dbReference>
<keyword evidence="5" id="KW-0067">ATP-binding</keyword>
<evidence type="ECO:0000256" key="8">
    <source>
        <dbReference type="ARBA" id="ARBA00023306"/>
    </source>
</evidence>
<evidence type="ECO:0000256" key="2">
    <source>
        <dbReference type="ARBA" id="ARBA00022598"/>
    </source>
</evidence>
<dbReference type="Pfam" id="PF01225">
    <property type="entry name" value="Mur_ligase"/>
    <property type="match status" value="1"/>
</dbReference>
<dbReference type="InterPro" id="IPR036565">
    <property type="entry name" value="Mur-like_cat_sf"/>
</dbReference>